<dbReference type="Proteomes" id="UP000078290">
    <property type="component" value="Unassembled WGS sequence"/>
</dbReference>
<dbReference type="EMBL" id="LXMA01000001">
    <property type="protein sequence ID" value="OAT74645.1"/>
    <property type="molecule type" value="Genomic_DNA"/>
</dbReference>
<evidence type="ECO:0000313" key="2">
    <source>
        <dbReference type="EMBL" id="OAT74645.1"/>
    </source>
</evidence>
<organism evidence="2 3">
    <name type="scientific">Parageobacillus thermoglucosidasius</name>
    <name type="common">Geobacillus thermoglucosidasius</name>
    <dbReference type="NCBI Taxonomy" id="1426"/>
    <lineage>
        <taxon>Bacteria</taxon>
        <taxon>Bacillati</taxon>
        <taxon>Bacillota</taxon>
        <taxon>Bacilli</taxon>
        <taxon>Bacillales</taxon>
        <taxon>Anoxybacillaceae</taxon>
        <taxon>Parageobacillus</taxon>
    </lineage>
</organism>
<dbReference type="AlphaFoldDB" id="A0A1B7KXA4"/>
<feature type="region of interest" description="Disordered" evidence="1">
    <location>
        <begin position="45"/>
        <end position="81"/>
    </location>
</feature>
<sequence length="81" mass="9205">MAPNSAFVKRSTRRYQSTLNRDDLTKGQRLCIVLNLYEAKEQLKAKQRQSSGRNNQTSFCTNGHNESLMIQKQTNGKAETA</sequence>
<dbReference type="RefSeq" id="WP_064549958.1">
    <property type="nucleotide sequence ID" value="NZ_LXMA01000001.1"/>
</dbReference>
<name>A0A1B7KXA4_PARTM</name>
<evidence type="ECO:0000256" key="1">
    <source>
        <dbReference type="SAM" id="MobiDB-lite"/>
    </source>
</evidence>
<protein>
    <submittedName>
        <fullName evidence="2">Uncharacterized protein</fullName>
    </submittedName>
</protein>
<accession>A0A1B7KXA4</accession>
<evidence type="ECO:0000313" key="3">
    <source>
        <dbReference type="Proteomes" id="UP000078290"/>
    </source>
</evidence>
<reference evidence="3" key="1">
    <citation type="submission" date="2016-05" db="EMBL/GenBank/DDBJ databases">
        <authorList>
            <person name="Wang W."/>
            <person name="Zhu L."/>
        </authorList>
    </citation>
    <scope>NUCLEOTIDE SEQUENCE [LARGE SCALE GENOMIC DNA]</scope>
    <source>
        <strain evidence="3">W-2</strain>
    </source>
</reference>
<feature type="compositionally biased region" description="Polar residues" evidence="1">
    <location>
        <begin position="48"/>
        <end position="81"/>
    </location>
</feature>
<gene>
    <name evidence="2" type="ORF">A7K69_02725</name>
</gene>
<proteinExistence type="predicted"/>
<comment type="caution">
    <text evidence="2">The sequence shown here is derived from an EMBL/GenBank/DDBJ whole genome shotgun (WGS) entry which is preliminary data.</text>
</comment>